<name>A0A2N9AMU9_METEX</name>
<evidence type="ECO:0000313" key="2">
    <source>
        <dbReference type="EMBL" id="SOR28603.1"/>
    </source>
</evidence>
<dbReference type="GeneID" id="72991314"/>
<dbReference type="Proteomes" id="UP000233769">
    <property type="component" value="Chromosome tk0001"/>
</dbReference>
<proteinExistence type="predicted"/>
<organism evidence="2 3">
    <name type="scientific">Methylorubrum extorquens</name>
    <name type="common">Methylobacterium dichloromethanicum</name>
    <name type="synonym">Methylobacterium extorquens</name>
    <dbReference type="NCBI Taxonomy" id="408"/>
    <lineage>
        <taxon>Bacteria</taxon>
        <taxon>Pseudomonadati</taxon>
        <taxon>Pseudomonadota</taxon>
        <taxon>Alphaproteobacteria</taxon>
        <taxon>Hyphomicrobiales</taxon>
        <taxon>Methylobacteriaceae</taxon>
        <taxon>Methylorubrum</taxon>
    </lineage>
</organism>
<protein>
    <submittedName>
        <fullName evidence="2">Uncharacterized protein</fullName>
    </submittedName>
</protein>
<sequence>MSHGTHGIDEVAPGLTRRPRKPGALSGLHRVTLTLARCPEHPQGSAGRGYDIVAPLRPDGHLDAALWHETRDRCRVRRFWTGEPDRRGRLVHRAGGEGGATWLIDYEDWTNEDDEAGYRLGTHTFVEGEYVSIREAGDEEYRTFRVARVGATNAGGRGGVFA</sequence>
<evidence type="ECO:0000256" key="1">
    <source>
        <dbReference type="SAM" id="MobiDB-lite"/>
    </source>
</evidence>
<dbReference type="RefSeq" id="WP_012753393.1">
    <property type="nucleotide sequence ID" value="NZ_CP110131.1"/>
</dbReference>
<dbReference type="AlphaFoldDB" id="A0A2N9AMU9"/>
<feature type="region of interest" description="Disordered" evidence="1">
    <location>
        <begin position="1"/>
        <end position="23"/>
    </location>
</feature>
<evidence type="ECO:0000313" key="3">
    <source>
        <dbReference type="Proteomes" id="UP000233769"/>
    </source>
</evidence>
<dbReference type="EMBL" id="LT962688">
    <property type="protein sequence ID" value="SOR28603.1"/>
    <property type="molecule type" value="Genomic_DNA"/>
</dbReference>
<gene>
    <name evidence="2" type="ORF">TK0001_2001</name>
</gene>
<reference evidence="3" key="1">
    <citation type="submission" date="2017-10" db="EMBL/GenBank/DDBJ databases">
        <authorList>
            <person name="Regsiter A."/>
            <person name="William W."/>
        </authorList>
    </citation>
    <scope>NUCLEOTIDE SEQUENCE [LARGE SCALE GENOMIC DNA]</scope>
</reference>
<dbReference type="OMA" id="REEGDMH"/>
<accession>A0A2N9AMU9</accession>